<dbReference type="SUPFAM" id="SSF53178">
    <property type="entry name" value="Peptidyl-tRNA hydrolase-like"/>
    <property type="match status" value="1"/>
</dbReference>
<dbReference type="GO" id="GO:0000049">
    <property type="term" value="F:tRNA binding"/>
    <property type="evidence" value="ECO:0007669"/>
    <property type="project" value="UniProtKB-UniRule"/>
</dbReference>
<dbReference type="Gene3D" id="3.40.50.1470">
    <property type="entry name" value="Peptidyl-tRNA hydrolase"/>
    <property type="match status" value="1"/>
</dbReference>
<keyword evidence="4 6" id="KW-0694">RNA-binding</keyword>
<keyword evidence="8" id="KW-1185">Reference proteome</keyword>
<feature type="binding site" evidence="6">
    <location>
        <position position="72"/>
    </location>
    <ligand>
        <name>tRNA</name>
        <dbReference type="ChEBI" id="CHEBI:17843"/>
    </ligand>
</feature>
<evidence type="ECO:0000256" key="2">
    <source>
        <dbReference type="ARBA" id="ARBA00022555"/>
    </source>
</evidence>
<feature type="active site" description="Proton acceptor" evidence="6">
    <location>
        <position position="27"/>
    </location>
</feature>
<dbReference type="InterPro" id="IPR036416">
    <property type="entry name" value="Pept_tRNA_hydro_sf"/>
</dbReference>
<dbReference type="Pfam" id="PF01195">
    <property type="entry name" value="Pept_tRNA_hydro"/>
    <property type="match status" value="1"/>
</dbReference>
<comment type="similarity">
    <text evidence="6">Belongs to the PTH family.</text>
</comment>
<feature type="site" description="Discriminates between blocked and unblocked aminoacyl-tRNA" evidence="6">
    <location>
        <position position="17"/>
    </location>
</feature>
<dbReference type="HOGENOM" id="CLU_062456_4_1_7"/>
<dbReference type="KEGG" id="dti:Desti_3057"/>
<dbReference type="GO" id="GO:0072344">
    <property type="term" value="P:rescue of stalled ribosome"/>
    <property type="evidence" value="ECO:0007669"/>
    <property type="project" value="UniProtKB-UniRule"/>
</dbReference>
<gene>
    <name evidence="6" type="primary">pth</name>
    <name evidence="7" type="ordered locus">Desti_3057</name>
</gene>
<comment type="subunit">
    <text evidence="6">Monomer.</text>
</comment>
<dbReference type="NCBIfam" id="TIGR00447">
    <property type="entry name" value="pth"/>
    <property type="match status" value="1"/>
</dbReference>
<evidence type="ECO:0000256" key="5">
    <source>
        <dbReference type="ARBA" id="ARBA00050038"/>
    </source>
</evidence>
<dbReference type="EC" id="3.1.1.29" evidence="1 6"/>
<reference evidence="8" key="1">
    <citation type="submission" date="2012-06" db="EMBL/GenBank/DDBJ databases">
        <title>Complete sequence of chromosome of Desulfomonile tiedjei DSM 6799.</title>
        <authorList>
            <person name="Lucas S."/>
            <person name="Copeland A."/>
            <person name="Lapidus A."/>
            <person name="Glavina del Rio T."/>
            <person name="Dalin E."/>
            <person name="Tice H."/>
            <person name="Bruce D."/>
            <person name="Goodwin L."/>
            <person name="Pitluck S."/>
            <person name="Peters L."/>
            <person name="Ovchinnikova G."/>
            <person name="Zeytun A."/>
            <person name="Lu M."/>
            <person name="Kyrpides N."/>
            <person name="Mavromatis K."/>
            <person name="Ivanova N."/>
            <person name="Brettin T."/>
            <person name="Detter J.C."/>
            <person name="Han C."/>
            <person name="Larimer F."/>
            <person name="Land M."/>
            <person name="Hauser L."/>
            <person name="Markowitz V."/>
            <person name="Cheng J.-F."/>
            <person name="Hugenholtz P."/>
            <person name="Woyke T."/>
            <person name="Wu D."/>
            <person name="Spring S."/>
            <person name="Schroeder M."/>
            <person name="Brambilla E."/>
            <person name="Klenk H.-P."/>
            <person name="Eisen J.A."/>
        </authorList>
    </citation>
    <scope>NUCLEOTIDE SEQUENCE [LARGE SCALE GENOMIC DNA]</scope>
    <source>
        <strain evidence="8">ATCC 49306 / DSM 6799 / DCB-1</strain>
    </source>
</reference>
<keyword evidence="3 6" id="KW-0378">Hydrolase</keyword>
<dbReference type="GO" id="GO:0004045">
    <property type="term" value="F:peptidyl-tRNA hydrolase activity"/>
    <property type="evidence" value="ECO:0007669"/>
    <property type="project" value="UniProtKB-UniRule"/>
</dbReference>
<evidence type="ECO:0000256" key="3">
    <source>
        <dbReference type="ARBA" id="ARBA00022801"/>
    </source>
</evidence>
<name>I4C830_DESTA</name>
<dbReference type="eggNOG" id="COG0193">
    <property type="taxonomic scope" value="Bacteria"/>
</dbReference>
<dbReference type="AlphaFoldDB" id="I4C830"/>
<evidence type="ECO:0000256" key="4">
    <source>
        <dbReference type="ARBA" id="ARBA00022884"/>
    </source>
</evidence>
<keyword evidence="6" id="KW-0963">Cytoplasm</keyword>
<evidence type="ECO:0000256" key="6">
    <source>
        <dbReference type="HAMAP-Rule" id="MF_00083"/>
    </source>
</evidence>
<evidence type="ECO:0000313" key="8">
    <source>
        <dbReference type="Proteomes" id="UP000006055"/>
    </source>
</evidence>
<dbReference type="GO" id="GO:0006515">
    <property type="term" value="P:protein quality control for misfolded or incompletely synthesized proteins"/>
    <property type="evidence" value="ECO:0007669"/>
    <property type="project" value="UniProtKB-UniRule"/>
</dbReference>
<feature type="binding site" evidence="6">
    <location>
        <position position="74"/>
    </location>
    <ligand>
        <name>tRNA</name>
        <dbReference type="ChEBI" id="CHEBI:17843"/>
    </ligand>
</feature>
<comment type="function">
    <text evidence="6">Hydrolyzes ribosome-free peptidyl-tRNAs (with 1 or more amino acids incorporated), which drop off the ribosome during protein synthesis, or as a result of ribosome stalling.</text>
</comment>
<dbReference type="HAMAP" id="MF_00083">
    <property type="entry name" value="Pept_tRNA_hydro_bact"/>
    <property type="match status" value="1"/>
</dbReference>
<accession>I4C830</accession>
<dbReference type="CDD" id="cd00462">
    <property type="entry name" value="PTH"/>
    <property type="match status" value="1"/>
</dbReference>
<comment type="function">
    <text evidence="6">Catalyzes the release of premature peptidyl moieties from peptidyl-tRNA molecules trapped in stalled 50S ribosomal subunits, and thus maintains levels of free tRNAs and 50S ribosomes.</text>
</comment>
<comment type="subcellular location">
    <subcellularLocation>
        <location evidence="6">Cytoplasm</location>
    </subcellularLocation>
</comment>
<dbReference type="RefSeq" id="WP_014810858.1">
    <property type="nucleotide sequence ID" value="NC_018025.1"/>
</dbReference>
<dbReference type="InterPro" id="IPR001328">
    <property type="entry name" value="Pept_tRNA_hydro"/>
</dbReference>
<feature type="site" description="Stabilizes the basic form of H active site to accept a proton" evidence="6">
    <location>
        <position position="99"/>
    </location>
</feature>
<protein>
    <recommendedName>
        <fullName evidence="5 6">Peptidyl-tRNA hydrolase</fullName>
        <shortName evidence="6">Pth</shortName>
        <ecNumber evidence="1 6">3.1.1.29</ecNumber>
    </recommendedName>
</protein>
<sequence length="206" mass="22448">MPFSDSKRDIVIVGLGNPGRAYARHRHNVGFMVVDELARISNSSWKKDRVDAEICKALIEGHSITLIKPQTYMNLSGKAVAPIMNRLYADPSRLMVIHDDMDIAFGRVRIKLGGGDGGHKGVRSIMDSLRFSNFIRVRLGVGRPPVGVPPETFVLSAFDPQDETAAAHLVSGGCRAVQFVVAYGVERAQQMLHSIKDVPVDSAAAL</sequence>
<proteinExistence type="inferred from homology"/>
<comment type="catalytic activity">
    <reaction evidence="6">
        <text>an N-acyl-L-alpha-aminoacyl-tRNA + H2O = an N-acyl-L-amino acid + a tRNA + H(+)</text>
        <dbReference type="Rhea" id="RHEA:54448"/>
        <dbReference type="Rhea" id="RHEA-COMP:10123"/>
        <dbReference type="Rhea" id="RHEA-COMP:13883"/>
        <dbReference type="ChEBI" id="CHEBI:15377"/>
        <dbReference type="ChEBI" id="CHEBI:15378"/>
        <dbReference type="ChEBI" id="CHEBI:59874"/>
        <dbReference type="ChEBI" id="CHEBI:78442"/>
        <dbReference type="ChEBI" id="CHEBI:138191"/>
        <dbReference type="EC" id="3.1.1.29"/>
    </reaction>
</comment>
<dbReference type="Proteomes" id="UP000006055">
    <property type="component" value="Chromosome"/>
</dbReference>
<comment type="caution">
    <text evidence="6">Lacks conserved residue(s) required for the propagation of feature annotation.</text>
</comment>
<dbReference type="STRING" id="706587.Desti_3057"/>
<dbReference type="OrthoDB" id="9800507at2"/>
<dbReference type="FunFam" id="3.40.50.1470:FF:000001">
    <property type="entry name" value="Peptidyl-tRNA hydrolase"/>
    <property type="match status" value="1"/>
</dbReference>
<dbReference type="PANTHER" id="PTHR17224:SF1">
    <property type="entry name" value="PEPTIDYL-TRNA HYDROLASE"/>
    <property type="match status" value="1"/>
</dbReference>
<dbReference type="PATRIC" id="fig|706587.4.peg.3476"/>
<dbReference type="EMBL" id="CP003360">
    <property type="protein sequence ID" value="AFM25721.1"/>
    <property type="molecule type" value="Genomic_DNA"/>
</dbReference>
<evidence type="ECO:0000313" key="7">
    <source>
        <dbReference type="EMBL" id="AFM25721.1"/>
    </source>
</evidence>
<dbReference type="PANTHER" id="PTHR17224">
    <property type="entry name" value="PEPTIDYL-TRNA HYDROLASE"/>
    <property type="match status" value="1"/>
</dbReference>
<feature type="binding site" evidence="6">
    <location>
        <position position="22"/>
    </location>
    <ligand>
        <name>tRNA</name>
        <dbReference type="ChEBI" id="CHEBI:17843"/>
    </ligand>
</feature>
<dbReference type="GO" id="GO:0005737">
    <property type="term" value="C:cytoplasm"/>
    <property type="evidence" value="ECO:0007669"/>
    <property type="project" value="UniProtKB-SubCell"/>
</dbReference>
<organism evidence="7 8">
    <name type="scientific">Desulfomonile tiedjei (strain ATCC 49306 / DSM 6799 / DCB-1)</name>
    <dbReference type="NCBI Taxonomy" id="706587"/>
    <lineage>
        <taxon>Bacteria</taxon>
        <taxon>Pseudomonadati</taxon>
        <taxon>Thermodesulfobacteriota</taxon>
        <taxon>Desulfomonilia</taxon>
        <taxon>Desulfomonilales</taxon>
        <taxon>Desulfomonilaceae</taxon>
        <taxon>Desulfomonile</taxon>
    </lineage>
</organism>
<evidence type="ECO:0000256" key="1">
    <source>
        <dbReference type="ARBA" id="ARBA00013260"/>
    </source>
</evidence>
<keyword evidence="2 6" id="KW-0820">tRNA-binding</keyword>